<dbReference type="EMBL" id="JAWJWF010000001">
    <property type="protein sequence ID" value="KAK6641820.1"/>
    <property type="molecule type" value="Genomic_DNA"/>
</dbReference>
<keyword evidence="3" id="KW-0804">Transcription</keyword>
<evidence type="ECO:0008006" key="8">
    <source>
        <dbReference type="Google" id="ProtNLM"/>
    </source>
</evidence>
<dbReference type="PANTHER" id="PTHR15950:SF15">
    <property type="entry name" value="PROTEIN VESTIGIAL"/>
    <property type="match status" value="1"/>
</dbReference>
<name>A0ABR1BEF7_POLSC</name>
<evidence type="ECO:0000313" key="6">
    <source>
        <dbReference type="EMBL" id="KAK6641820.1"/>
    </source>
</evidence>
<evidence type="ECO:0000256" key="3">
    <source>
        <dbReference type="ARBA" id="ARBA00023163"/>
    </source>
</evidence>
<evidence type="ECO:0000256" key="1">
    <source>
        <dbReference type="ARBA" id="ARBA00004123"/>
    </source>
</evidence>
<reference evidence="6 7" key="1">
    <citation type="submission" date="2023-09" db="EMBL/GenBank/DDBJ databases">
        <title>Genomes of two closely related lineages of the louse Polyplax serrata with different host specificities.</title>
        <authorList>
            <person name="Martinu J."/>
            <person name="Tarabai H."/>
            <person name="Stefka J."/>
            <person name="Hypsa V."/>
        </authorList>
    </citation>
    <scope>NUCLEOTIDE SEQUENCE [LARGE SCALE GENOMIC DNA]</scope>
    <source>
        <strain evidence="6">98ZLc_SE</strain>
    </source>
</reference>
<evidence type="ECO:0000256" key="5">
    <source>
        <dbReference type="SAM" id="MobiDB-lite"/>
    </source>
</evidence>
<protein>
    <recommendedName>
        <fullName evidence="8">Vestigial</fullName>
    </recommendedName>
</protein>
<accession>A0ABR1BEF7</accession>
<feature type="compositionally biased region" description="Polar residues" evidence="5">
    <location>
        <begin position="17"/>
        <end position="29"/>
    </location>
</feature>
<evidence type="ECO:0000256" key="2">
    <source>
        <dbReference type="ARBA" id="ARBA00023015"/>
    </source>
</evidence>
<dbReference type="InterPro" id="IPR011520">
    <property type="entry name" value="Vg_fam"/>
</dbReference>
<comment type="subcellular location">
    <subcellularLocation>
        <location evidence="1">Nucleus</location>
    </subcellularLocation>
</comment>
<feature type="compositionally biased region" description="Low complexity" evidence="5">
    <location>
        <begin position="35"/>
        <end position="56"/>
    </location>
</feature>
<evidence type="ECO:0000313" key="7">
    <source>
        <dbReference type="Proteomes" id="UP001359485"/>
    </source>
</evidence>
<comment type="caution">
    <text evidence="6">The sequence shown here is derived from an EMBL/GenBank/DDBJ whole genome shotgun (WGS) entry which is preliminary data.</text>
</comment>
<sequence>MHNHLNVQKSFQDHVHSNLTSPDAGSSYVSHHGHSQQSSAESVASSGPCNSPGSPGIRHKEENIRNSTEGDTIEDPGTDDEGSSSSRAQYVSANCVVFTHYTGDVAAVVDEHFSRALSYSEKSSSGSKEQLGMIKEDRHQGPDGEYFEFSYLLADCSPMSSRNFPPSFWSSNYQSPTVSMSHHGELYSEYQHAGVDPWHTHYQQYTTAAHHHRAVHDYHHHHNTVAQYSGLLLPRASLAPQYGKDAWASSHAGRLHESVHAHSHSHFESSYSTYPSMSGMVYKRLVEQVESIALATVKSRLKIIVTDGVSLTFFHGPQQNR</sequence>
<dbReference type="Proteomes" id="UP001359485">
    <property type="component" value="Unassembled WGS sequence"/>
</dbReference>
<gene>
    <name evidence="6" type="ORF">RUM44_013537</name>
</gene>
<proteinExistence type="predicted"/>
<evidence type="ECO:0000256" key="4">
    <source>
        <dbReference type="ARBA" id="ARBA00023242"/>
    </source>
</evidence>
<keyword evidence="7" id="KW-1185">Reference proteome</keyword>
<dbReference type="Pfam" id="PF07545">
    <property type="entry name" value="Vg_Tdu"/>
    <property type="match status" value="1"/>
</dbReference>
<dbReference type="PANTHER" id="PTHR15950">
    <property type="entry name" value="TRANSCRIPTION COFACTOR VESTIGIAL-LIKE PROTEIN"/>
    <property type="match status" value="1"/>
</dbReference>
<feature type="region of interest" description="Disordered" evidence="5">
    <location>
        <begin position="16"/>
        <end position="86"/>
    </location>
</feature>
<organism evidence="6 7">
    <name type="scientific">Polyplax serrata</name>
    <name type="common">Common mouse louse</name>
    <dbReference type="NCBI Taxonomy" id="468196"/>
    <lineage>
        <taxon>Eukaryota</taxon>
        <taxon>Metazoa</taxon>
        <taxon>Ecdysozoa</taxon>
        <taxon>Arthropoda</taxon>
        <taxon>Hexapoda</taxon>
        <taxon>Insecta</taxon>
        <taxon>Pterygota</taxon>
        <taxon>Neoptera</taxon>
        <taxon>Paraneoptera</taxon>
        <taxon>Psocodea</taxon>
        <taxon>Troctomorpha</taxon>
        <taxon>Phthiraptera</taxon>
        <taxon>Anoplura</taxon>
        <taxon>Polyplacidae</taxon>
        <taxon>Polyplax</taxon>
    </lineage>
</organism>
<keyword evidence="2" id="KW-0805">Transcription regulation</keyword>
<feature type="compositionally biased region" description="Acidic residues" evidence="5">
    <location>
        <begin position="71"/>
        <end position="82"/>
    </location>
</feature>
<keyword evidence="4" id="KW-0539">Nucleus</keyword>